<keyword evidence="8" id="KW-1133">Transmembrane helix</keyword>
<keyword evidence="5" id="KW-0999">Mitochondrion inner membrane</keyword>
<evidence type="ECO:0000256" key="12">
    <source>
        <dbReference type="SAM" id="Coils"/>
    </source>
</evidence>
<evidence type="ECO:0000256" key="10">
    <source>
        <dbReference type="ARBA" id="ARBA00023128"/>
    </source>
</evidence>
<keyword evidence="14" id="KW-1185">Reference proteome</keyword>
<dbReference type="PANTHER" id="PTHR13890">
    <property type="entry name" value="RNA SPLICING PROTEIN MRS2, MITOCHONDRIAL"/>
    <property type="match status" value="1"/>
</dbReference>
<comment type="subcellular location">
    <subcellularLocation>
        <location evidence="1">Mitochondrion inner membrane</location>
        <topology evidence="1">Multi-pass membrane protein</topology>
    </subcellularLocation>
</comment>
<dbReference type="EMBL" id="LNZH02000212">
    <property type="protein sequence ID" value="OCB85029.1"/>
    <property type="molecule type" value="Genomic_DNA"/>
</dbReference>
<dbReference type="AlphaFoldDB" id="A0A9Q5HSA5"/>
<accession>A0A9Q5HSA5</accession>
<feature type="coiled-coil region" evidence="12">
    <location>
        <begin position="301"/>
        <end position="364"/>
    </location>
</feature>
<dbReference type="Pfam" id="PF22099">
    <property type="entry name" value="MRS2-like"/>
    <property type="match status" value="1"/>
</dbReference>
<evidence type="ECO:0000256" key="8">
    <source>
        <dbReference type="ARBA" id="ARBA00022989"/>
    </source>
</evidence>
<keyword evidence="9" id="KW-0406">Ion transport</keyword>
<keyword evidence="3" id="KW-0813">Transport</keyword>
<keyword evidence="12" id="KW-0175">Coiled coil</keyword>
<evidence type="ECO:0000256" key="7">
    <source>
        <dbReference type="ARBA" id="ARBA00022946"/>
    </source>
</evidence>
<dbReference type="FunFam" id="2.40.128.330:FF:000002">
    <property type="entry name" value="Inner membrane magnesium transporter mrs2"/>
    <property type="match status" value="1"/>
</dbReference>
<proteinExistence type="inferred from homology"/>
<protein>
    <submittedName>
        <fullName evidence="13">Cora-domain-containing protein</fullName>
    </submittedName>
</protein>
<evidence type="ECO:0000256" key="5">
    <source>
        <dbReference type="ARBA" id="ARBA00022792"/>
    </source>
</evidence>
<keyword evidence="11" id="KW-0472">Membrane</keyword>
<dbReference type="Gene3D" id="1.20.58.340">
    <property type="entry name" value="Magnesium transport protein CorA, transmembrane region"/>
    <property type="match status" value="1"/>
</dbReference>
<dbReference type="Proteomes" id="UP000757232">
    <property type="component" value="Unassembled WGS sequence"/>
</dbReference>
<reference evidence="13" key="1">
    <citation type="submission" date="2016-06" db="EMBL/GenBank/DDBJ databases">
        <title>Draft Genome sequence of the fungus Inonotus baumii.</title>
        <authorList>
            <person name="Zhu H."/>
            <person name="Lin W."/>
        </authorList>
    </citation>
    <scope>NUCLEOTIDE SEQUENCE</scope>
    <source>
        <strain evidence="13">821</strain>
    </source>
</reference>
<dbReference type="GO" id="GO:0015095">
    <property type="term" value="F:magnesium ion transmembrane transporter activity"/>
    <property type="evidence" value="ECO:0007669"/>
    <property type="project" value="TreeGrafter"/>
</dbReference>
<dbReference type="OrthoDB" id="10251508at2759"/>
<evidence type="ECO:0000256" key="6">
    <source>
        <dbReference type="ARBA" id="ARBA00022842"/>
    </source>
</evidence>
<evidence type="ECO:0000256" key="9">
    <source>
        <dbReference type="ARBA" id="ARBA00023065"/>
    </source>
</evidence>
<evidence type="ECO:0000313" key="14">
    <source>
        <dbReference type="Proteomes" id="UP000757232"/>
    </source>
</evidence>
<dbReference type="Gene3D" id="2.40.128.330">
    <property type="match status" value="1"/>
</dbReference>
<keyword evidence="7" id="KW-0809">Transit peptide</keyword>
<keyword evidence="4" id="KW-0812">Transmembrane</keyword>
<comment type="caution">
    <text evidence="13">The sequence shown here is derived from an EMBL/GenBank/DDBJ whole genome shotgun (WGS) entry which is preliminary data.</text>
</comment>
<evidence type="ECO:0000313" key="13">
    <source>
        <dbReference type="EMBL" id="OCB85029.1"/>
    </source>
</evidence>
<gene>
    <name evidence="13" type="ORF">A7U60_g7986</name>
</gene>
<evidence type="ECO:0000256" key="1">
    <source>
        <dbReference type="ARBA" id="ARBA00004448"/>
    </source>
</evidence>
<organism evidence="13 14">
    <name type="scientific">Sanghuangporus baumii</name>
    <name type="common">Phellinus baumii</name>
    <dbReference type="NCBI Taxonomy" id="108892"/>
    <lineage>
        <taxon>Eukaryota</taxon>
        <taxon>Fungi</taxon>
        <taxon>Dikarya</taxon>
        <taxon>Basidiomycota</taxon>
        <taxon>Agaricomycotina</taxon>
        <taxon>Agaricomycetes</taxon>
        <taxon>Hymenochaetales</taxon>
        <taxon>Hymenochaetaceae</taxon>
        <taxon>Sanghuangporus</taxon>
    </lineage>
</organism>
<dbReference type="GO" id="GO:0045016">
    <property type="term" value="P:mitochondrial magnesium ion transmembrane transport"/>
    <property type="evidence" value="ECO:0007669"/>
    <property type="project" value="TreeGrafter"/>
</dbReference>
<keyword evidence="6" id="KW-0460">Magnesium</keyword>
<sequence length="770" mass="87206">MNEMNASVELELLKNSSCWWKRMQKTLFGRQVNHVMNLVQYARPQRQLASVLSRRSLSTVQRAPRLREDPVKVLGSSHVLNRRSNPVHGIHVHSRNVSWLNRFRRDSRSSEPFSSTSDGQDEAGRVAIIEKVMKGRQPADLMLRCTILNSQGDVKTISGQFKRQDLCTEHKLNPRDLRKIDSRIPNLVPTILARKEAILVNVLHIRALVKADSVILFDTYGSVDSRLHSVFLYHLEHNLKAKGNGLPYEFRAIESILLSVLGALESEMVFMRNLIGGILAELEDDINRDKFKRLLHYSRRLNAFQNRAKLVQEALEEVLEQDEDLAAMYLTDKKKGNPRSSKDHEELEVLLESFSKQVEEIVNEADAIMTNVQSTQEIVELILDSNRNALLALDLQVSIGTLGIGTGALIAGLFGMNLTSHMEESEWAFAEMSALAVTVSLLARQNPKGWIIFEHERRETKAMASPSSSQTRPRRLVVTPSLTNTEHIPIRAFVNNKHSCANIRYRHHLYTLLGSILIRVMLELNSVQAMQAAADHRVAPAKLIIFWKQMLIQHTETTKQTDRHYARRPLRFTGGTRSVGTHPSCFGPVPVPPTTGLPPNFRAATEWMIWPVQHPEFFNLVDDASGTHPGQDSLISVPAPKCTSASPSPDRSSPLFTTPEGCFTTEQTLAGRPSTPLRVVNSADRREAAFITRARRDGGDIRLGFFPYPAPVKVAQHIRLYMLTCLHYAPKCMNAWIWKMAGKPKPKWTRDHHSNERFRPKFEFITESSR</sequence>
<evidence type="ECO:0000256" key="4">
    <source>
        <dbReference type="ARBA" id="ARBA00022692"/>
    </source>
</evidence>
<evidence type="ECO:0000256" key="3">
    <source>
        <dbReference type="ARBA" id="ARBA00022448"/>
    </source>
</evidence>
<dbReference type="GO" id="GO:0005743">
    <property type="term" value="C:mitochondrial inner membrane"/>
    <property type="evidence" value="ECO:0007669"/>
    <property type="project" value="UniProtKB-SubCell"/>
</dbReference>
<dbReference type="InterPro" id="IPR039204">
    <property type="entry name" value="MRS2-like"/>
</dbReference>
<dbReference type="PANTHER" id="PTHR13890:SF0">
    <property type="entry name" value="MAGNESIUM TRANSPORTER MRS2 HOMOLOG, MITOCHONDRIAL"/>
    <property type="match status" value="1"/>
</dbReference>
<comment type="similarity">
    <text evidence="2">Belongs to the CorA metal ion transporter (MIT) (TC 1.A.35) family.</text>
</comment>
<dbReference type="CDD" id="cd12823">
    <property type="entry name" value="Mrs2_Mfm1p-like"/>
    <property type="match status" value="1"/>
</dbReference>
<name>A0A9Q5HSA5_SANBA</name>
<evidence type="ECO:0000256" key="11">
    <source>
        <dbReference type="ARBA" id="ARBA00023136"/>
    </source>
</evidence>
<evidence type="ECO:0000256" key="2">
    <source>
        <dbReference type="ARBA" id="ARBA00009765"/>
    </source>
</evidence>
<keyword evidence="10" id="KW-0496">Mitochondrion</keyword>